<dbReference type="Gene3D" id="3.30.200.20">
    <property type="entry name" value="Phosphorylase Kinase, domain 1"/>
    <property type="match status" value="1"/>
</dbReference>
<keyword evidence="15" id="KW-1185">Reference proteome</keyword>
<evidence type="ECO:0000256" key="7">
    <source>
        <dbReference type="ARBA" id="ARBA00022741"/>
    </source>
</evidence>
<evidence type="ECO:0000256" key="12">
    <source>
        <dbReference type="SAM" id="MobiDB-lite"/>
    </source>
</evidence>
<dbReference type="PROSITE" id="PS50011">
    <property type="entry name" value="PROTEIN_KINASE_DOM"/>
    <property type="match status" value="1"/>
</dbReference>
<dbReference type="FunFam" id="3.30.200.20:FF:000314">
    <property type="entry name" value="Serine/threonine protein kinase"/>
    <property type="match status" value="1"/>
</dbReference>
<dbReference type="InParanoid" id="A0A5J5EPC7"/>
<evidence type="ECO:0000256" key="11">
    <source>
        <dbReference type="ARBA" id="ARBA00048679"/>
    </source>
</evidence>
<feature type="compositionally biased region" description="Low complexity" evidence="12">
    <location>
        <begin position="204"/>
        <end position="217"/>
    </location>
</feature>
<evidence type="ECO:0000256" key="3">
    <source>
        <dbReference type="ARBA" id="ARBA00022490"/>
    </source>
</evidence>
<dbReference type="SUPFAM" id="SSF56112">
    <property type="entry name" value="Protein kinase-like (PK-like)"/>
    <property type="match status" value="1"/>
</dbReference>
<dbReference type="PANTHER" id="PTHR24346:SF51">
    <property type="entry name" value="PAS DOMAIN-CONTAINING SERINE_THREONINE-PROTEIN KINASE"/>
    <property type="match status" value="1"/>
</dbReference>
<feature type="compositionally biased region" description="Basic and acidic residues" evidence="12">
    <location>
        <begin position="756"/>
        <end position="767"/>
    </location>
</feature>
<dbReference type="InterPro" id="IPR011009">
    <property type="entry name" value="Kinase-like_dom_sf"/>
</dbReference>
<evidence type="ECO:0000256" key="9">
    <source>
        <dbReference type="ARBA" id="ARBA00022840"/>
    </source>
</evidence>
<dbReference type="InterPro" id="IPR008271">
    <property type="entry name" value="Ser/Thr_kinase_AS"/>
</dbReference>
<keyword evidence="9" id="KW-0067">ATP-binding</keyword>
<dbReference type="FunFam" id="1.10.510.10:FF:000320">
    <property type="entry name" value="Serine/threonine protein kinase"/>
    <property type="match status" value="1"/>
</dbReference>
<keyword evidence="4" id="KW-0723">Serine/threonine-protein kinase</keyword>
<dbReference type="Pfam" id="PF00069">
    <property type="entry name" value="Pkinase"/>
    <property type="match status" value="1"/>
</dbReference>
<gene>
    <name evidence="14" type="ORF">FN846DRAFT_782654</name>
</gene>
<dbReference type="CDD" id="cd14004">
    <property type="entry name" value="STKc_PASK"/>
    <property type="match status" value="1"/>
</dbReference>
<sequence length="1070" mass="118988">MWLLVPRNPTLGGEGDHLYTSGLRRIRQQASGPQGFMIPSRSPSTASTRVNSLSFSVSSPSLGSCEDLSRFPSESLHSFSFANQSEDLIHNRQNILKRSIEFMRDKLGWGTRSPLIATAQAKVDGREEEVESMMELLRKADIVSQEKTPMLTGPVTGPAEVDDNPFEQSFSKPKPAPIDTFRRITDADVLSTSPVEDYRAEGNSRSATDDSTSTARTTPPPTKRRPSFNRTYTDTTTLALESKLYEAMAQPYMATESQPLSALAHVPNRNMRKSSVHGHASRNQPPAQAIFTTEATNPWTILAANDLACLVFGVTMAEIRKIGIMEFVRPERREWLAAKLNSGENTSNSFPYPHSNHGSPRGTQVLYQGNRRVKSDAFYTGAPLSTSKSGGSDKHRHTGSRGVILCGDVVPIQKRNGNTGAASLWVKEKRGGLIWVLEEISEDVAFVYTSQRADNVEYVTRSEGSLKNIFGEDDLVAPGTALTALLPTLPRKDDGNVDFEQTTLIHQFTAAASNDVRIPCGVEPIPGQRGLRISSFPHIAGIMVLSASDHRIASTNAVFSAALFGHLNPVGLSISELIPNFDRLLDYLVNEEQISLLDGMVVPEHSFRKAHSILALRDNKEGARSAFSVPGGVIARHRDGSEIHVDLQMRVVISECRDDNAIVDESDTDTDEDQVDKSETVYALWVSYSRHMHVAATTTDPLSPELTRPITPPRGPSPGQTSAVPVLPTPGPETPKREVAHQLDSIQQSPTPPSSEDERPPPSEKTQKRNITPPTARMTRSKKTIQDFQILEDMGQGAYGQVKLARFKRKDMKRVVLKYVTKRRILVDTWTRDRRLGTVPLEIHVLDYLGRDGLKHPNIVEMTDFFEDDINYYIEMVPHGLPGMDLFDYIELKVNMDEDECRSIFVQVARALYHLHIKAGVVHRDIKDENVVLDGAGNIKLIDFGSSAYIKSGPFDVFVGTIDYAAPEVLQGKSYKGKEQDVWALGVLLYTICYKENPFYNIDEIMDRELRIPFVMSEVSLNLIKLMLDRDVDRRPTIEQVIAHPWFEDLPGPEEALLAEYPIDASIVNR</sequence>
<evidence type="ECO:0000256" key="6">
    <source>
        <dbReference type="ARBA" id="ARBA00022679"/>
    </source>
</evidence>
<keyword evidence="6" id="KW-0808">Transferase</keyword>
<dbReference type="InterPro" id="IPR057213">
    <property type="entry name" value="DUF7891"/>
</dbReference>
<feature type="region of interest" description="Disordered" evidence="12">
    <location>
        <begin position="698"/>
        <end position="782"/>
    </location>
</feature>
<dbReference type="GO" id="GO:0004674">
    <property type="term" value="F:protein serine/threonine kinase activity"/>
    <property type="evidence" value="ECO:0007669"/>
    <property type="project" value="UniProtKB-KW"/>
</dbReference>
<dbReference type="SMART" id="SM00220">
    <property type="entry name" value="S_TKc"/>
    <property type="match status" value="1"/>
</dbReference>
<keyword evidence="8" id="KW-0418">Kinase</keyword>
<dbReference type="Gene3D" id="1.10.510.10">
    <property type="entry name" value="Transferase(Phosphotransferase) domain 1"/>
    <property type="match status" value="1"/>
</dbReference>
<organism evidence="14 15">
    <name type="scientific">Sphaerosporella brunnea</name>
    <dbReference type="NCBI Taxonomy" id="1250544"/>
    <lineage>
        <taxon>Eukaryota</taxon>
        <taxon>Fungi</taxon>
        <taxon>Dikarya</taxon>
        <taxon>Ascomycota</taxon>
        <taxon>Pezizomycotina</taxon>
        <taxon>Pezizomycetes</taxon>
        <taxon>Pezizales</taxon>
        <taxon>Pyronemataceae</taxon>
        <taxon>Sphaerosporella</taxon>
    </lineage>
</organism>
<dbReference type="GO" id="GO:0005634">
    <property type="term" value="C:nucleus"/>
    <property type="evidence" value="ECO:0007669"/>
    <property type="project" value="TreeGrafter"/>
</dbReference>
<dbReference type="InterPro" id="IPR000719">
    <property type="entry name" value="Prot_kinase_dom"/>
</dbReference>
<comment type="catalytic activity">
    <reaction evidence="10">
        <text>L-threonyl-[protein] + ATP = O-phospho-L-threonyl-[protein] + ADP + H(+)</text>
        <dbReference type="Rhea" id="RHEA:46608"/>
        <dbReference type="Rhea" id="RHEA-COMP:11060"/>
        <dbReference type="Rhea" id="RHEA-COMP:11605"/>
        <dbReference type="ChEBI" id="CHEBI:15378"/>
        <dbReference type="ChEBI" id="CHEBI:30013"/>
        <dbReference type="ChEBI" id="CHEBI:30616"/>
        <dbReference type="ChEBI" id="CHEBI:61977"/>
        <dbReference type="ChEBI" id="CHEBI:456216"/>
        <dbReference type="EC" id="2.7.11.1"/>
    </reaction>
</comment>
<protein>
    <recommendedName>
        <fullName evidence="2">non-specific serine/threonine protein kinase</fullName>
        <ecNumber evidence="2">2.7.11.1</ecNumber>
    </recommendedName>
</protein>
<dbReference type="EMBL" id="VXIS01000176">
    <property type="protein sequence ID" value="KAA8898913.1"/>
    <property type="molecule type" value="Genomic_DNA"/>
</dbReference>
<dbReference type="PROSITE" id="PS00108">
    <property type="entry name" value="PROTEIN_KINASE_ST"/>
    <property type="match status" value="1"/>
</dbReference>
<reference evidence="14 15" key="1">
    <citation type="submission" date="2019-09" db="EMBL/GenBank/DDBJ databases">
        <title>Draft genome of the ectomycorrhizal ascomycete Sphaerosporella brunnea.</title>
        <authorList>
            <consortium name="DOE Joint Genome Institute"/>
            <person name="Benucci G.M."/>
            <person name="Marozzi G."/>
            <person name="Antonielli L."/>
            <person name="Sanchez S."/>
            <person name="Marco P."/>
            <person name="Wang X."/>
            <person name="Falini L.B."/>
            <person name="Barry K."/>
            <person name="Haridas S."/>
            <person name="Lipzen A."/>
            <person name="Labutti K."/>
            <person name="Grigoriev I.V."/>
            <person name="Murat C."/>
            <person name="Martin F."/>
            <person name="Albertini E."/>
            <person name="Donnini D."/>
            <person name="Bonito G."/>
        </authorList>
    </citation>
    <scope>NUCLEOTIDE SEQUENCE [LARGE SCALE GENOMIC DNA]</scope>
    <source>
        <strain evidence="14 15">Sb_GMNB300</strain>
    </source>
</reference>
<dbReference type="GO" id="GO:0005829">
    <property type="term" value="C:cytosol"/>
    <property type="evidence" value="ECO:0007669"/>
    <property type="project" value="TreeGrafter"/>
</dbReference>
<keyword evidence="7" id="KW-0547">Nucleotide-binding</keyword>
<evidence type="ECO:0000313" key="15">
    <source>
        <dbReference type="Proteomes" id="UP000326924"/>
    </source>
</evidence>
<dbReference type="OrthoDB" id="10252171at2759"/>
<keyword evidence="5" id="KW-0597">Phosphoprotein</keyword>
<dbReference type="Proteomes" id="UP000326924">
    <property type="component" value="Unassembled WGS sequence"/>
</dbReference>
<evidence type="ECO:0000256" key="8">
    <source>
        <dbReference type="ARBA" id="ARBA00022777"/>
    </source>
</evidence>
<dbReference type="GO" id="GO:0005524">
    <property type="term" value="F:ATP binding"/>
    <property type="evidence" value="ECO:0007669"/>
    <property type="project" value="UniProtKB-KW"/>
</dbReference>
<evidence type="ECO:0000256" key="10">
    <source>
        <dbReference type="ARBA" id="ARBA00047899"/>
    </source>
</evidence>
<dbReference type="AlphaFoldDB" id="A0A5J5EPC7"/>
<accession>A0A5J5EPC7</accession>
<evidence type="ECO:0000259" key="13">
    <source>
        <dbReference type="PROSITE" id="PS50011"/>
    </source>
</evidence>
<dbReference type="Pfam" id="PF25421">
    <property type="entry name" value="DUF7891"/>
    <property type="match status" value="1"/>
</dbReference>
<name>A0A5J5EPC7_9PEZI</name>
<dbReference type="GO" id="GO:0045719">
    <property type="term" value="P:negative regulation of glycogen biosynthetic process"/>
    <property type="evidence" value="ECO:0007669"/>
    <property type="project" value="TreeGrafter"/>
</dbReference>
<dbReference type="GO" id="GO:0035556">
    <property type="term" value="P:intracellular signal transduction"/>
    <property type="evidence" value="ECO:0007669"/>
    <property type="project" value="TreeGrafter"/>
</dbReference>
<feature type="domain" description="Protein kinase" evidence="13">
    <location>
        <begin position="788"/>
        <end position="1047"/>
    </location>
</feature>
<feature type="region of interest" description="Disordered" evidence="12">
    <location>
        <begin position="153"/>
        <end position="233"/>
    </location>
</feature>
<evidence type="ECO:0000256" key="2">
    <source>
        <dbReference type="ARBA" id="ARBA00012513"/>
    </source>
</evidence>
<proteinExistence type="predicted"/>
<comment type="subcellular location">
    <subcellularLocation>
        <location evidence="1">Cytoplasm</location>
    </subcellularLocation>
</comment>
<dbReference type="FunCoup" id="A0A5J5EPC7">
    <property type="interactions" value="364"/>
</dbReference>
<evidence type="ECO:0000256" key="4">
    <source>
        <dbReference type="ARBA" id="ARBA00022527"/>
    </source>
</evidence>
<evidence type="ECO:0000256" key="5">
    <source>
        <dbReference type="ARBA" id="ARBA00022553"/>
    </source>
</evidence>
<evidence type="ECO:0000256" key="1">
    <source>
        <dbReference type="ARBA" id="ARBA00004496"/>
    </source>
</evidence>
<evidence type="ECO:0000313" key="14">
    <source>
        <dbReference type="EMBL" id="KAA8898913.1"/>
    </source>
</evidence>
<comment type="caution">
    <text evidence="14">The sequence shown here is derived from an EMBL/GenBank/DDBJ whole genome shotgun (WGS) entry which is preliminary data.</text>
</comment>
<dbReference type="PANTHER" id="PTHR24346">
    <property type="entry name" value="MAP/MICROTUBULE AFFINITY-REGULATING KINASE"/>
    <property type="match status" value="1"/>
</dbReference>
<dbReference type="EC" id="2.7.11.1" evidence="2"/>
<keyword evidence="3" id="KW-0963">Cytoplasm</keyword>
<comment type="catalytic activity">
    <reaction evidence="11">
        <text>L-seryl-[protein] + ATP = O-phospho-L-seryl-[protein] + ADP + H(+)</text>
        <dbReference type="Rhea" id="RHEA:17989"/>
        <dbReference type="Rhea" id="RHEA-COMP:9863"/>
        <dbReference type="Rhea" id="RHEA-COMP:11604"/>
        <dbReference type="ChEBI" id="CHEBI:15378"/>
        <dbReference type="ChEBI" id="CHEBI:29999"/>
        <dbReference type="ChEBI" id="CHEBI:30616"/>
        <dbReference type="ChEBI" id="CHEBI:83421"/>
        <dbReference type="ChEBI" id="CHEBI:456216"/>
        <dbReference type="EC" id="2.7.11.1"/>
    </reaction>
</comment>